<dbReference type="InterPro" id="IPR023394">
    <property type="entry name" value="Sec7_C_sf"/>
</dbReference>
<organism evidence="2 3">
    <name type="scientific">Fasciola gigantica</name>
    <name type="common">Giant liver fluke</name>
    <dbReference type="NCBI Taxonomy" id="46835"/>
    <lineage>
        <taxon>Eukaryota</taxon>
        <taxon>Metazoa</taxon>
        <taxon>Spiralia</taxon>
        <taxon>Lophotrochozoa</taxon>
        <taxon>Platyhelminthes</taxon>
        <taxon>Trematoda</taxon>
        <taxon>Digenea</taxon>
        <taxon>Plagiorchiida</taxon>
        <taxon>Echinostomata</taxon>
        <taxon>Echinostomatoidea</taxon>
        <taxon>Fasciolidae</taxon>
        <taxon>Fasciola</taxon>
    </lineage>
</organism>
<dbReference type="OrthoDB" id="430364at2759"/>
<evidence type="ECO:0000259" key="1">
    <source>
        <dbReference type="PROSITE" id="PS50190"/>
    </source>
</evidence>
<dbReference type="PROSITE" id="PS50190">
    <property type="entry name" value="SEC7"/>
    <property type="match status" value="1"/>
</dbReference>
<dbReference type="AlphaFoldDB" id="A0A504Y4U0"/>
<dbReference type="STRING" id="46835.A0A504Y4U0"/>
<dbReference type="PANTHER" id="PTHR10663">
    <property type="entry name" value="GUANYL-NUCLEOTIDE EXCHANGE FACTOR"/>
    <property type="match status" value="1"/>
</dbReference>
<evidence type="ECO:0000313" key="2">
    <source>
        <dbReference type="EMBL" id="TPP55943.1"/>
    </source>
</evidence>
<dbReference type="SUPFAM" id="SSF48425">
    <property type="entry name" value="Sec7 domain"/>
    <property type="match status" value="1"/>
</dbReference>
<dbReference type="Pfam" id="PF01369">
    <property type="entry name" value="Sec7"/>
    <property type="match status" value="1"/>
</dbReference>
<sequence>MGYFFTTQTNDRFQQRISRPETPKFNVKPDLERVAEKFLSPDAIAILAYSILLLHTDLRNPKVRRVGKSMTKKDFVTTNRGIGVDQDLPTDILQAIYDRVEEIPIQNSTRSV</sequence>
<dbReference type="PANTHER" id="PTHR10663:SF375">
    <property type="entry name" value="LD29171P"/>
    <property type="match status" value="1"/>
</dbReference>
<dbReference type="GO" id="GO:0005085">
    <property type="term" value="F:guanyl-nucleotide exchange factor activity"/>
    <property type="evidence" value="ECO:0007669"/>
    <property type="project" value="InterPro"/>
</dbReference>
<keyword evidence="3" id="KW-1185">Reference proteome</keyword>
<reference evidence="2 3" key="1">
    <citation type="submission" date="2019-04" db="EMBL/GenBank/DDBJ databases">
        <title>Annotation for the trematode Fasciola gigantica.</title>
        <authorList>
            <person name="Choi Y.-J."/>
        </authorList>
    </citation>
    <scope>NUCLEOTIDE SEQUENCE [LARGE SCALE GENOMIC DNA]</scope>
    <source>
        <strain evidence="2">Uganda_cow_1</strain>
    </source>
</reference>
<protein>
    <recommendedName>
        <fullName evidence="1">SEC7 domain-containing protein</fullName>
    </recommendedName>
</protein>
<dbReference type="Proteomes" id="UP000316759">
    <property type="component" value="Unassembled WGS sequence"/>
</dbReference>
<feature type="domain" description="SEC7" evidence="1">
    <location>
        <begin position="12"/>
        <end position="103"/>
    </location>
</feature>
<dbReference type="EMBL" id="SUNJ01015197">
    <property type="protein sequence ID" value="TPP55943.1"/>
    <property type="molecule type" value="Genomic_DNA"/>
</dbReference>
<proteinExistence type="predicted"/>
<dbReference type="GO" id="GO:0032012">
    <property type="term" value="P:regulation of ARF protein signal transduction"/>
    <property type="evidence" value="ECO:0007669"/>
    <property type="project" value="InterPro"/>
</dbReference>
<comment type="caution">
    <text evidence="2">The sequence shown here is derived from an EMBL/GenBank/DDBJ whole genome shotgun (WGS) entry which is preliminary data.</text>
</comment>
<dbReference type="InterPro" id="IPR035999">
    <property type="entry name" value="Sec7_dom_sf"/>
</dbReference>
<name>A0A504Y4U0_FASGI</name>
<evidence type="ECO:0000313" key="3">
    <source>
        <dbReference type="Proteomes" id="UP000316759"/>
    </source>
</evidence>
<dbReference type="Gene3D" id="1.10.1000.11">
    <property type="entry name" value="Arf Nucleotide-binding Site Opener,domain 2"/>
    <property type="match status" value="1"/>
</dbReference>
<gene>
    <name evidence="2" type="ORF">FGIG_05043</name>
</gene>
<accession>A0A504Y4U0</accession>
<dbReference type="InterPro" id="IPR000904">
    <property type="entry name" value="Sec7_dom"/>
</dbReference>